<dbReference type="PANTHER" id="PTHR46485">
    <property type="entry name" value="LIM DOMAIN KINASE 1"/>
    <property type="match status" value="1"/>
</dbReference>
<dbReference type="SMART" id="SM00220">
    <property type="entry name" value="S_TKc"/>
    <property type="match status" value="1"/>
</dbReference>
<dbReference type="Pfam" id="PF00069">
    <property type="entry name" value="Pkinase"/>
    <property type="match status" value="1"/>
</dbReference>
<keyword evidence="1" id="KW-0723">Serine/threonine-protein kinase</keyword>
<dbReference type="GO" id="GO:0004674">
    <property type="term" value="F:protein serine/threonine kinase activity"/>
    <property type="evidence" value="ECO:0007669"/>
    <property type="project" value="UniProtKB-KW"/>
</dbReference>
<keyword evidence="2" id="KW-0808">Transferase</keyword>
<dbReference type="Proteomes" id="UP000267251">
    <property type="component" value="Unassembled WGS sequence"/>
</dbReference>
<feature type="domain" description="Protein kinase" evidence="6">
    <location>
        <begin position="1"/>
        <end position="176"/>
    </location>
</feature>
<keyword evidence="8" id="KW-1185">Reference proteome</keyword>
<dbReference type="InterPro" id="IPR008271">
    <property type="entry name" value="Ser/Thr_kinase_AS"/>
</dbReference>
<dbReference type="PROSITE" id="PS50011">
    <property type="entry name" value="PROTEIN_KINASE_DOM"/>
    <property type="match status" value="1"/>
</dbReference>
<keyword evidence="3" id="KW-0547">Nucleotide-binding</keyword>
<evidence type="ECO:0000313" key="8">
    <source>
        <dbReference type="Proteomes" id="UP000267251"/>
    </source>
</evidence>
<dbReference type="OrthoDB" id="4062651at2759"/>
<evidence type="ECO:0000256" key="3">
    <source>
        <dbReference type="ARBA" id="ARBA00022741"/>
    </source>
</evidence>
<reference evidence="8" key="1">
    <citation type="journal article" date="2018" name="Nat. Microbiol.">
        <title>Leveraging single-cell genomics to expand the fungal tree of life.</title>
        <authorList>
            <person name="Ahrendt S.R."/>
            <person name="Quandt C.A."/>
            <person name="Ciobanu D."/>
            <person name="Clum A."/>
            <person name="Salamov A."/>
            <person name="Andreopoulos B."/>
            <person name="Cheng J.F."/>
            <person name="Woyke T."/>
            <person name="Pelin A."/>
            <person name="Henrissat B."/>
            <person name="Reynolds N.K."/>
            <person name="Benny G.L."/>
            <person name="Smith M.E."/>
            <person name="James T.Y."/>
            <person name="Grigoriev I.V."/>
        </authorList>
    </citation>
    <scope>NUCLEOTIDE SEQUENCE [LARGE SCALE GENOMIC DNA]</scope>
</reference>
<keyword evidence="4 7" id="KW-0418">Kinase</keyword>
<keyword evidence="5" id="KW-0067">ATP-binding</keyword>
<evidence type="ECO:0000256" key="1">
    <source>
        <dbReference type="ARBA" id="ARBA00022527"/>
    </source>
</evidence>
<dbReference type="SUPFAM" id="SSF56112">
    <property type="entry name" value="Protein kinase-like (PK-like)"/>
    <property type="match status" value="1"/>
</dbReference>
<dbReference type="InterPro" id="IPR050940">
    <property type="entry name" value="Actin_reg-Ser/Thr_kinase"/>
</dbReference>
<evidence type="ECO:0000256" key="2">
    <source>
        <dbReference type="ARBA" id="ARBA00022679"/>
    </source>
</evidence>
<dbReference type="AlphaFoldDB" id="A0A4V1IXI9"/>
<dbReference type="InterPro" id="IPR000719">
    <property type="entry name" value="Prot_kinase_dom"/>
</dbReference>
<sequence>WIRDKEKPLTLELCISFATDTARALAFLHARDIIHRDIKGENLLVTDNGRIKVCDFGFSRLAARGSEEMKRISYCGTDEYMAPEIMLGMEFGTAVDTFSFGMILAELLTRSMIEDGLLQRDIPGFSLQASSLKESLYHVPSSPEQEDLVSLCLSCTRATEEERPQWKETLQDLRFIQLSLPNPSHPGTYQGTFYYQEIFGR</sequence>
<dbReference type="PANTHER" id="PTHR46485:SF5">
    <property type="entry name" value="CENTER DIVIDER, ISOFORM A"/>
    <property type="match status" value="1"/>
</dbReference>
<evidence type="ECO:0000259" key="6">
    <source>
        <dbReference type="PROSITE" id="PS50011"/>
    </source>
</evidence>
<dbReference type="PROSITE" id="PS00108">
    <property type="entry name" value="PROTEIN_KINASE_ST"/>
    <property type="match status" value="1"/>
</dbReference>
<gene>
    <name evidence="7" type="ORF">BJ684DRAFT_13177</name>
</gene>
<evidence type="ECO:0000313" key="7">
    <source>
        <dbReference type="EMBL" id="RKP11219.1"/>
    </source>
</evidence>
<dbReference type="Gene3D" id="1.10.510.10">
    <property type="entry name" value="Transferase(Phosphotransferase) domain 1"/>
    <property type="match status" value="1"/>
</dbReference>
<feature type="non-terminal residue" evidence="7">
    <location>
        <position position="1"/>
    </location>
</feature>
<dbReference type="InterPro" id="IPR011009">
    <property type="entry name" value="Kinase-like_dom_sf"/>
</dbReference>
<protein>
    <submittedName>
        <fullName evidence="7">Kinase-like domain-containing protein</fullName>
    </submittedName>
</protein>
<dbReference type="GO" id="GO:0005524">
    <property type="term" value="F:ATP binding"/>
    <property type="evidence" value="ECO:0007669"/>
    <property type="project" value="UniProtKB-KW"/>
</dbReference>
<dbReference type="EMBL" id="KZ989103">
    <property type="protein sequence ID" value="RKP11219.1"/>
    <property type="molecule type" value="Genomic_DNA"/>
</dbReference>
<organism evidence="7 8">
    <name type="scientific">Piptocephalis cylindrospora</name>
    <dbReference type="NCBI Taxonomy" id="1907219"/>
    <lineage>
        <taxon>Eukaryota</taxon>
        <taxon>Fungi</taxon>
        <taxon>Fungi incertae sedis</taxon>
        <taxon>Zoopagomycota</taxon>
        <taxon>Zoopagomycotina</taxon>
        <taxon>Zoopagomycetes</taxon>
        <taxon>Zoopagales</taxon>
        <taxon>Piptocephalidaceae</taxon>
        <taxon>Piptocephalis</taxon>
    </lineage>
</organism>
<evidence type="ECO:0000256" key="4">
    <source>
        <dbReference type="ARBA" id="ARBA00022777"/>
    </source>
</evidence>
<proteinExistence type="predicted"/>
<name>A0A4V1IXI9_9FUNG</name>
<accession>A0A4V1IXI9</accession>
<evidence type="ECO:0000256" key="5">
    <source>
        <dbReference type="ARBA" id="ARBA00022840"/>
    </source>
</evidence>